<comment type="caution">
    <text evidence="1">The sequence shown here is derived from an EMBL/GenBank/DDBJ whole genome shotgun (WGS) entry which is preliminary data.</text>
</comment>
<evidence type="ECO:0000313" key="1">
    <source>
        <dbReference type="EMBL" id="TDD02292.1"/>
    </source>
</evidence>
<protein>
    <submittedName>
        <fullName evidence="1">Glycine-rich domain-containing protein-like</fullName>
    </submittedName>
</protein>
<gene>
    <name evidence="1" type="ORF">E1292_23710</name>
</gene>
<dbReference type="EMBL" id="SMKO01000066">
    <property type="protein sequence ID" value="TDD02292.1"/>
    <property type="molecule type" value="Genomic_DNA"/>
</dbReference>
<proteinExistence type="predicted"/>
<reference evidence="1 2" key="1">
    <citation type="submission" date="2019-03" db="EMBL/GenBank/DDBJ databases">
        <title>Draft genome sequences of novel Actinobacteria.</title>
        <authorList>
            <person name="Sahin N."/>
            <person name="Ay H."/>
            <person name="Saygin H."/>
        </authorList>
    </citation>
    <scope>NUCLEOTIDE SEQUENCE [LARGE SCALE GENOMIC DNA]</scope>
    <source>
        <strain evidence="1 2">KC310</strain>
    </source>
</reference>
<keyword evidence="2" id="KW-1185">Reference proteome</keyword>
<dbReference type="AlphaFoldDB" id="A0A4R4VAZ6"/>
<organism evidence="1 2">
    <name type="scientific">Nonomuraea deserti</name>
    <dbReference type="NCBI Taxonomy" id="1848322"/>
    <lineage>
        <taxon>Bacteria</taxon>
        <taxon>Bacillati</taxon>
        <taxon>Actinomycetota</taxon>
        <taxon>Actinomycetes</taxon>
        <taxon>Streptosporangiales</taxon>
        <taxon>Streptosporangiaceae</taxon>
        <taxon>Nonomuraea</taxon>
    </lineage>
</organism>
<evidence type="ECO:0000313" key="2">
    <source>
        <dbReference type="Proteomes" id="UP000295258"/>
    </source>
</evidence>
<name>A0A4R4VAZ6_9ACTN</name>
<sequence length="256" mass="28856">MHDSVYFPVSVRKTPGQCPGILVHTLLMLTGVNWNSQASRENIMADPFAGDLKTASADRCAVAFESEASADRCAVAFESEASADRCAVAFESEASADRCAVAFESEAATGRRVDLAVSTESGMLEYEVAMTFIDQMDFSWIIFKLTRPDPHIARVWTEEAAKAAVQQYKNYLKLVRKHMGSDYTISPSVEVDEIWHQHILDTRRYHSDCQRIFGAYMHHFPYFGMRGEEDELNLQKAFAQTMSLYQEEFGESLYAV</sequence>
<accession>A0A4R4VAZ6</accession>
<dbReference type="Proteomes" id="UP000295258">
    <property type="component" value="Unassembled WGS sequence"/>
</dbReference>